<comment type="caution">
    <text evidence="5">The sequence shown here is derived from an EMBL/GenBank/DDBJ whole genome shotgun (WGS) entry which is preliminary data.</text>
</comment>
<dbReference type="InterPro" id="IPR000387">
    <property type="entry name" value="Tyr_Pase_dom"/>
</dbReference>
<gene>
    <name evidence="5" type="ORF">HGRIS_008530</name>
</gene>
<proteinExistence type="inferred from homology"/>
<evidence type="ECO:0000256" key="1">
    <source>
        <dbReference type="ARBA" id="ARBA00009649"/>
    </source>
</evidence>
<keyword evidence="6" id="KW-1185">Reference proteome</keyword>
<name>A0ABR3J8R1_9AGAR</name>
<dbReference type="SMART" id="SM00404">
    <property type="entry name" value="PTPc_motif"/>
    <property type="match status" value="1"/>
</dbReference>
<comment type="similarity">
    <text evidence="1">Belongs to the protein-tyrosine phosphatase family. Non-receptor class subfamily.</text>
</comment>
<dbReference type="CDD" id="cd00047">
    <property type="entry name" value="PTPc"/>
    <property type="match status" value="1"/>
</dbReference>
<feature type="domain" description="Tyrosine-protein phosphatase" evidence="3">
    <location>
        <begin position="79"/>
        <end position="453"/>
    </location>
</feature>
<evidence type="ECO:0000313" key="5">
    <source>
        <dbReference type="EMBL" id="KAL0951870.1"/>
    </source>
</evidence>
<dbReference type="SUPFAM" id="SSF52799">
    <property type="entry name" value="(Phosphotyrosine protein) phosphatases II"/>
    <property type="match status" value="1"/>
</dbReference>
<dbReference type="PROSITE" id="PS50055">
    <property type="entry name" value="TYR_PHOSPHATASE_PTP"/>
    <property type="match status" value="1"/>
</dbReference>
<feature type="domain" description="Tyrosine specific protein phosphatases" evidence="4">
    <location>
        <begin position="305"/>
        <end position="444"/>
    </location>
</feature>
<dbReference type="SMART" id="SM00194">
    <property type="entry name" value="PTPc"/>
    <property type="match status" value="1"/>
</dbReference>
<dbReference type="EMBL" id="JASNQZ010000011">
    <property type="protein sequence ID" value="KAL0951870.1"/>
    <property type="molecule type" value="Genomic_DNA"/>
</dbReference>
<evidence type="ECO:0000256" key="2">
    <source>
        <dbReference type="SAM" id="MobiDB-lite"/>
    </source>
</evidence>
<evidence type="ECO:0000313" key="6">
    <source>
        <dbReference type="Proteomes" id="UP001556367"/>
    </source>
</evidence>
<dbReference type="Gene3D" id="3.90.190.10">
    <property type="entry name" value="Protein tyrosine phosphatase superfamily"/>
    <property type="match status" value="1"/>
</dbReference>
<protein>
    <recommendedName>
        <fullName evidence="7">Phosphatases II</fullName>
    </recommendedName>
</protein>
<evidence type="ECO:0008006" key="7">
    <source>
        <dbReference type="Google" id="ProtNLM"/>
    </source>
</evidence>
<feature type="compositionally biased region" description="Acidic residues" evidence="2">
    <location>
        <begin position="251"/>
        <end position="267"/>
    </location>
</feature>
<dbReference type="InterPro" id="IPR003595">
    <property type="entry name" value="Tyr_Pase_cat"/>
</dbReference>
<dbReference type="InterPro" id="IPR029021">
    <property type="entry name" value="Prot-tyrosine_phosphatase-like"/>
</dbReference>
<dbReference type="PRINTS" id="PR00700">
    <property type="entry name" value="PRTYPHPHTASE"/>
</dbReference>
<feature type="region of interest" description="Disordered" evidence="2">
    <location>
        <begin position="247"/>
        <end position="269"/>
    </location>
</feature>
<dbReference type="PANTHER" id="PTHR19134">
    <property type="entry name" value="RECEPTOR-TYPE TYROSINE-PROTEIN PHOSPHATASE"/>
    <property type="match status" value="1"/>
</dbReference>
<organism evidence="5 6">
    <name type="scientific">Hohenbuehelia grisea</name>
    <dbReference type="NCBI Taxonomy" id="104357"/>
    <lineage>
        <taxon>Eukaryota</taxon>
        <taxon>Fungi</taxon>
        <taxon>Dikarya</taxon>
        <taxon>Basidiomycota</taxon>
        <taxon>Agaricomycotina</taxon>
        <taxon>Agaricomycetes</taxon>
        <taxon>Agaricomycetidae</taxon>
        <taxon>Agaricales</taxon>
        <taxon>Pleurotineae</taxon>
        <taxon>Pleurotaceae</taxon>
        <taxon>Hohenbuehelia</taxon>
    </lineage>
</organism>
<dbReference type="InterPro" id="IPR050348">
    <property type="entry name" value="Protein-Tyr_Phosphatase"/>
</dbReference>
<sequence length="462" mass="50726">MSKSMEAPAWLEQARSQSYIASALRTLTSREFTRTEARDVSRNRAASRPSDSHRFRLSTLQAHVSRDLVNHYSVTAGFLPKNQDKNRYLQLEPYDRTRVVVGGNSSDEGEAEYSEGRYLNANWVQERFGQRWWIASQAPLPHTAHAFLTLFRERVHLPRAADASTSNAPASVHIRTVVQLTQNVESGRCKAHAYFPLDPGVTLIVPPEEGCHDLPYKVTLVASQEHESARCIQNTVSFVPVAWARPHASTSDDEDGGADNESGDIDENGLTFGEEVGEQVTFTHLLYAAWPDHGVPRPEDRASLLAFIRLVHSTNVGTQSLGGPKADPDPPIIVGCSAGIGRTGSFIALSSLLRVFNLIAHPADSTTHPASSINTGSSPKRFLPSIFRKETSTQSSIEDSPVPAHLTSPLGPLPETFKDDLVVQEVDALREQRPGMVQRDEQVLLIYSSLFSAFQTASDSPA</sequence>
<dbReference type="InterPro" id="IPR000242">
    <property type="entry name" value="PTP_cat"/>
</dbReference>
<evidence type="ECO:0000259" key="3">
    <source>
        <dbReference type="PROSITE" id="PS50055"/>
    </source>
</evidence>
<accession>A0ABR3J8R1</accession>
<dbReference type="Proteomes" id="UP001556367">
    <property type="component" value="Unassembled WGS sequence"/>
</dbReference>
<reference evidence="6" key="1">
    <citation type="submission" date="2024-06" db="EMBL/GenBank/DDBJ databases">
        <title>Multi-omics analyses provide insights into the biosynthesis of the anticancer antibiotic pleurotin in Hohenbuehelia grisea.</title>
        <authorList>
            <person name="Weaver J.A."/>
            <person name="Alberti F."/>
        </authorList>
    </citation>
    <scope>NUCLEOTIDE SEQUENCE [LARGE SCALE GENOMIC DNA]</scope>
    <source>
        <strain evidence="6">T-177</strain>
    </source>
</reference>
<dbReference type="Pfam" id="PF00102">
    <property type="entry name" value="Y_phosphatase"/>
    <property type="match status" value="2"/>
</dbReference>
<evidence type="ECO:0000259" key="4">
    <source>
        <dbReference type="PROSITE" id="PS50056"/>
    </source>
</evidence>
<dbReference type="PROSITE" id="PS50056">
    <property type="entry name" value="TYR_PHOSPHATASE_2"/>
    <property type="match status" value="1"/>
</dbReference>
<dbReference type="PANTHER" id="PTHR19134:SF449">
    <property type="entry name" value="TYROSINE-PROTEIN PHOSPHATASE 1"/>
    <property type="match status" value="1"/>
</dbReference>